<keyword evidence="2" id="KW-1185">Reference proteome</keyword>
<proteinExistence type="predicted"/>
<reference evidence="1" key="1">
    <citation type="submission" date="2022-01" db="EMBL/GenBank/DDBJ databases">
        <title>Pseudomonas sp. nov. isolated from Antarctic regolith.</title>
        <authorList>
            <person name="Novakova D."/>
            <person name="Sedlar K."/>
        </authorList>
    </citation>
    <scope>NUCLEOTIDE SEQUENCE</scope>
    <source>
        <strain evidence="1">P2647</strain>
    </source>
</reference>
<name>A0ABS9I3U0_9PSED</name>
<dbReference type="RefSeq" id="WP_237251092.1">
    <property type="nucleotide sequence ID" value="NZ_JAKJXH010000005.1"/>
</dbReference>
<comment type="caution">
    <text evidence="1">The sequence shown here is derived from an EMBL/GenBank/DDBJ whole genome shotgun (WGS) entry which is preliminary data.</text>
</comment>
<sequence length="50" mass="5834">MSSRDQFESSYAECTGAKIEDVRSWRMGDSYRMPSAATAWRWWQRAKDAA</sequence>
<gene>
    <name evidence="1" type="ORF">L4G47_06455</name>
</gene>
<dbReference type="Proteomes" id="UP001162905">
    <property type="component" value="Unassembled WGS sequence"/>
</dbReference>
<evidence type="ECO:0000313" key="2">
    <source>
        <dbReference type="Proteomes" id="UP001162905"/>
    </source>
</evidence>
<accession>A0ABS9I3U0</accession>
<dbReference type="EMBL" id="JAKJXH010000005">
    <property type="protein sequence ID" value="MCF7541861.1"/>
    <property type="molecule type" value="Genomic_DNA"/>
</dbReference>
<organism evidence="1 2">
    <name type="scientific">Pseudomonas petrae</name>
    <dbReference type="NCBI Taxonomy" id="2912190"/>
    <lineage>
        <taxon>Bacteria</taxon>
        <taxon>Pseudomonadati</taxon>
        <taxon>Pseudomonadota</taxon>
        <taxon>Gammaproteobacteria</taxon>
        <taxon>Pseudomonadales</taxon>
        <taxon>Pseudomonadaceae</taxon>
        <taxon>Pseudomonas</taxon>
    </lineage>
</organism>
<evidence type="ECO:0000313" key="1">
    <source>
        <dbReference type="EMBL" id="MCF7541861.1"/>
    </source>
</evidence>
<protein>
    <submittedName>
        <fullName evidence="1">Uncharacterized protein</fullName>
    </submittedName>
</protein>